<evidence type="ECO:0000256" key="2">
    <source>
        <dbReference type="ARBA" id="ARBA00022917"/>
    </source>
</evidence>
<dbReference type="SUPFAM" id="SSF52540">
    <property type="entry name" value="P-loop containing nucleoside triphosphate hydrolases"/>
    <property type="match status" value="1"/>
</dbReference>
<dbReference type="PRINTS" id="PR00315">
    <property type="entry name" value="ELONGATNFCT"/>
</dbReference>
<dbReference type="InterPro" id="IPR027417">
    <property type="entry name" value="P-loop_NTPase"/>
</dbReference>
<dbReference type="GO" id="GO:0003924">
    <property type="term" value="F:GTPase activity"/>
    <property type="evidence" value="ECO:0007669"/>
    <property type="project" value="InterPro"/>
</dbReference>
<dbReference type="Pfam" id="PF00679">
    <property type="entry name" value="EFG_C"/>
    <property type="match status" value="1"/>
</dbReference>
<evidence type="ECO:0000313" key="9">
    <source>
        <dbReference type="Proteomes" id="UP000472263"/>
    </source>
</evidence>
<dbReference type="PROSITE" id="PS51722">
    <property type="entry name" value="G_TR_2"/>
    <property type="match status" value="1"/>
</dbReference>
<sequence length="707" mass="77286">MIWVGNLFKTGSRLCRCRVNCQVKRHYIALPDDVKSLRTVVSPDISKIRNIGIMAHIDAGKTTTTERMLYYSGYTRALGDVDDGDTVTDFMAQERERGITIQSAAVTFDWKSHRINLIDTPGHVDFTVEVERALRVLDGAVAVFDASAGVEAQTLTVWRQADKHHVPRVCFLNKMDNLGLSIESIRAKLKANPVLLQVPVGSGKNFTGLVDLLTKQKMTWKLNSTDDGRVFETKALSQADNPELLQEVREARTALIEQIADLDDEFAELLLTDFGDNFDAVPSSKLQEAVRRVTLARKGVPVLCGSSLKNKGVQPLIDAITDYLPAPNERHHDLVERMSRLLLPFADQHVEIPSLTAGNIALTVGLKQTVTGDTIVSSKSSAAAAARRAQSDRGKGKTRGEQANLVLSGVEVPDPVFFCSIEPPTLAKQADLENALNCLQREDPSLKVRVDPDSGQTILCGMGELHIEIIHDRIRREFGIETHLGPLQVAYRETVLQHASATDTLDRTIGERRHIVTVELAVSPVEDSSSMGSSCDFAFEEEVEEQLSPEVKDAVENGLQSSYLQGPLLGYPVQGVSTLIQNVSMEPGTSPAMVSACVSRCMLKAMRQAGGQVLEPVMSLEVTVGEAHLSSVLGDLSQRRGAVKDIQSRHDNKVLLATVPLAEMMGYSTILRTLTSGNATFSLELDTYEAMNSQDQSALLKRVAGLV</sequence>
<organism evidence="8 9">
    <name type="scientific">Myripristis murdjan</name>
    <name type="common">pinecone soldierfish</name>
    <dbReference type="NCBI Taxonomy" id="586833"/>
    <lineage>
        <taxon>Eukaryota</taxon>
        <taxon>Metazoa</taxon>
        <taxon>Chordata</taxon>
        <taxon>Craniata</taxon>
        <taxon>Vertebrata</taxon>
        <taxon>Euteleostomi</taxon>
        <taxon>Actinopterygii</taxon>
        <taxon>Neopterygii</taxon>
        <taxon>Teleostei</taxon>
        <taxon>Neoteleostei</taxon>
        <taxon>Acanthomorphata</taxon>
        <taxon>Holocentriformes</taxon>
        <taxon>Holocentridae</taxon>
        <taxon>Myripristis</taxon>
    </lineage>
</organism>
<name>A0A668A756_9TELE</name>
<dbReference type="NCBIfam" id="TIGR00231">
    <property type="entry name" value="small_GTP"/>
    <property type="match status" value="1"/>
</dbReference>
<dbReference type="CDD" id="cd03713">
    <property type="entry name" value="EFG_mtEFG_C"/>
    <property type="match status" value="1"/>
</dbReference>
<dbReference type="PROSITE" id="PS00301">
    <property type="entry name" value="G_TR_1"/>
    <property type="match status" value="1"/>
</dbReference>
<dbReference type="FunFam" id="3.30.70.870:FF:000005">
    <property type="entry name" value="Ribosome-releasing factor 2, mitochondrial"/>
    <property type="match status" value="1"/>
</dbReference>
<dbReference type="Pfam" id="PF14492">
    <property type="entry name" value="EFG_III"/>
    <property type="match status" value="1"/>
</dbReference>
<keyword evidence="1" id="KW-0547">Nucleotide-binding</keyword>
<dbReference type="FunFam" id="3.30.70.240:FF:000008">
    <property type="entry name" value="Ribosome-releasing factor 2, mitochondrial"/>
    <property type="match status" value="1"/>
</dbReference>
<keyword evidence="9" id="KW-1185">Reference proteome</keyword>
<accession>A0A668A756</accession>
<dbReference type="GO" id="GO:0032790">
    <property type="term" value="P:ribosome disassembly"/>
    <property type="evidence" value="ECO:0007669"/>
    <property type="project" value="TreeGrafter"/>
</dbReference>
<evidence type="ECO:0000256" key="3">
    <source>
        <dbReference type="ARBA" id="ARBA00023128"/>
    </source>
</evidence>
<keyword evidence="2" id="KW-0648">Protein biosynthesis</keyword>
<dbReference type="InterPro" id="IPR005517">
    <property type="entry name" value="Transl_elong_EFG/EF2_IV"/>
</dbReference>
<dbReference type="Gene3D" id="3.30.70.870">
    <property type="entry name" value="Elongation Factor G (Translational Gtpase), domain 3"/>
    <property type="match status" value="1"/>
</dbReference>
<dbReference type="GeneTree" id="ENSGT00550000074890"/>
<evidence type="ECO:0000256" key="5">
    <source>
        <dbReference type="ARBA" id="ARBA00049117"/>
    </source>
</evidence>
<dbReference type="CDD" id="cd16262">
    <property type="entry name" value="EFG_III"/>
    <property type="match status" value="1"/>
</dbReference>
<dbReference type="SMART" id="SM00838">
    <property type="entry name" value="EFG_C"/>
    <property type="match status" value="1"/>
</dbReference>
<dbReference type="InterPro" id="IPR041095">
    <property type="entry name" value="EFG_II"/>
</dbReference>
<dbReference type="InterPro" id="IPR009022">
    <property type="entry name" value="EFG_III"/>
</dbReference>
<evidence type="ECO:0000256" key="6">
    <source>
        <dbReference type="ARBA" id="ARBA00081524"/>
    </source>
</evidence>
<feature type="domain" description="Tr-type G" evidence="7">
    <location>
        <begin position="46"/>
        <end position="328"/>
    </location>
</feature>
<dbReference type="SUPFAM" id="SSF50447">
    <property type="entry name" value="Translation proteins"/>
    <property type="match status" value="1"/>
</dbReference>
<comment type="catalytic activity">
    <reaction evidence="5">
        <text>GTP + H2O = GDP + phosphate + H(+)</text>
        <dbReference type="Rhea" id="RHEA:19669"/>
        <dbReference type="ChEBI" id="CHEBI:15377"/>
        <dbReference type="ChEBI" id="CHEBI:15378"/>
        <dbReference type="ChEBI" id="CHEBI:37565"/>
        <dbReference type="ChEBI" id="CHEBI:43474"/>
        <dbReference type="ChEBI" id="CHEBI:58189"/>
    </reaction>
    <physiologicalReaction direction="left-to-right" evidence="5">
        <dbReference type="Rhea" id="RHEA:19670"/>
    </physiologicalReaction>
</comment>
<reference evidence="8" key="3">
    <citation type="submission" date="2025-09" db="UniProtKB">
        <authorList>
            <consortium name="Ensembl"/>
        </authorList>
    </citation>
    <scope>IDENTIFICATION</scope>
</reference>
<reference evidence="8" key="1">
    <citation type="submission" date="2019-06" db="EMBL/GenBank/DDBJ databases">
        <authorList>
            <consortium name="Wellcome Sanger Institute Data Sharing"/>
        </authorList>
    </citation>
    <scope>NUCLEOTIDE SEQUENCE [LARGE SCALE GENOMIC DNA]</scope>
</reference>
<dbReference type="Pfam" id="PF03764">
    <property type="entry name" value="EFG_IV"/>
    <property type="match status" value="1"/>
</dbReference>
<dbReference type="InterPro" id="IPR035647">
    <property type="entry name" value="EFG_III/V"/>
</dbReference>
<dbReference type="Pfam" id="PF00009">
    <property type="entry name" value="GTP_EFTU"/>
    <property type="match status" value="1"/>
</dbReference>
<keyword evidence="4" id="KW-0342">GTP-binding</keyword>
<proteinExistence type="predicted"/>
<dbReference type="CDD" id="cd01886">
    <property type="entry name" value="EF-G"/>
    <property type="match status" value="1"/>
</dbReference>
<evidence type="ECO:0000256" key="4">
    <source>
        <dbReference type="ARBA" id="ARBA00023134"/>
    </source>
</evidence>
<dbReference type="Proteomes" id="UP000472263">
    <property type="component" value="Chromosome 12"/>
</dbReference>
<evidence type="ECO:0000256" key="1">
    <source>
        <dbReference type="ARBA" id="ARBA00022741"/>
    </source>
</evidence>
<dbReference type="PANTHER" id="PTHR43261">
    <property type="entry name" value="TRANSLATION ELONGATION FACTOR G-RELATED"/>
    <property type="match status" value="1"/>
</dbReference>
<reference evidence="8" key="2">
    <citation type="submission" date="2025-08" db="UniProtKB">
        <authorList>
            <consortium name="Ensembl"/>
        </authorList>
    </citation>
    <scope>IDENTIFICATION</scope>
</reference>
<dbReference type="GO" id="GO:0032543">
    <property type="term" value="P:mitochondrial translation"/>
    <property type="evidence" value="ECO:0007669"/>
    <property type="project" value="TreeGrafter"/>
</dbReference>
<evidence type="ECO:0000259" key="7">
    <source>
        <dbReference type="PROSITE" id="PS51722"/>
    </source>
</evidence>
<dbReference type="Gene3D" id="3.30.230.10">
    <property type="match status" value="1"/>
</dbReference>
<dbReference type="InterPro" id="IPR035649">
    <property type="entry name" value="EFG_V"/>
</dbReference>
<dbReference type="Gene3D" id="3.30.70.240">
    <property type="match status" value="1"/>
</dbReference>
<dbReference type="InterPro" id="IPR020568">
    <property type="entry name" value="Ribosomal_Su5_D2-typ_SF"/>
</dbReference>
<dbReference type="InterPro" id="IPR009000">
    <property type="entry name" value="Transl_B-barrel_sf"/>
</dbReference>
<dbReference type="InterPro" id="IPR014721">
    <property type="entry name" value="Ribsml_uS5_D2-typ_fold_subgr"/>
</dbReference>
<dbReference type="InterPro" id="IPR005225">
    <property type="entry name" value="Small_GTP-bd"/>
</dbReference>
<dbReference type="AlphaFoldDB" id="A0A668A756"/>
<dbReference type="GO" id="GO:0005525">
    <property type="term" value="F:GTP binding"/>
    <property type="evidence" value="ECO:0007669"/>
    <property type="project" value="UniProtKB-KW"/>
</dbReference>
<gene>
    <name evidence="8" type="primary">GFM2</name>
    <name evidence="8" type="synonym">gfm2</name>
</gene>
<dbReference type="FunFam" id="3.40.50.300:FF:000514">
    <property type="entry name" value="Ribosome-releasing factor 2, mitochondrial"/>
    <property type="match status" value="1"/>
</dbReference>
<dbReference type="FunFam" id="3.30.230.10:FF:000033">
    <property type="entry name" value="Ribosome-releasing factor 2, mitochondrial"/>
    <property type="match status" value="1"/>
</dbReference>
<dbReference type="PANTHER" id="PTHR43261:SF1">
    <property type="entry name" value="RIBOSOME-RELEASING FACTOR 2, MITOCHONDRIAL"/>
    <property type="match status" value="1"/>
</dbReference>
<dbReference type="InterPro" id="IPR000640">
    <property type="entry name" value="EFG_V-like"/>
</dbReference>
<keyword evidence="3" id="KW-0496">Mitochondrion</keyword>
<dbReference type="SMART" id="SM00889">
    <property type="entry name" value="EFG_IV"/>
    <property type="match status" value="1"/>
</dbReference>
<dbReference type="Gene3D" id="3.40.50.300">
    <property type="entry name" value="P-loop containing nucleotide triphosphate hydrolases"/>
    <property type="match status" value="1"/>
</dbReference>
<dbReference type="SUPFAM" id="SSF54211">
    <property type="entry name" value="Ribosomal protein S5 domain 2-like"/>
    <property type="match status" value="1"/>
</dbReference>
<evidence type="ECO:0000313" key="8">
    <source>
        <dbReference type="Ensembl" id="ENSMMDP00005047003.1"/>
    </source>
</evidence>
<dbReference type="Ensembl" id="ENSMMDT00005047938.1">
    <property type="protein sequence ID" value="ENSMMDP00005047003.1"/>
    <property type="gene ID" value="ENSMMDG00005021459.1"/>
</dbReference>
<dbReference type="InterPro" id="IPR031157">
    <property type="entry name" value="G_TR_CS"/>
</dbReference>
<dbReference type="InterPro" id="IPR000795">
    <property type="entry name" value="T_Tr_GTP-bd_dom"/>
</dbReference>
<dbReference type="SUPFAM" id="SSF54980">
    <property type="entry name" value="EF-G C-terminal domain-like"/>
    <property type="match status" value="2"/>
</dbReference>
<dbReference type="GO" id="GO:0005759">
    <property type="term" value="C:mitochondrial matrix"/>
    <property type="evidence" value="ECO:0007669"/>
    <property type="project" value="UniProtKB-ARBA"/>
</dbReference>
<protein>
    <recommendedName>
        <fullName evidence="6">Elongation factor G2</fullName>
    </recommendedName>
</protein>